<organism evidence="2 3">
    <name type="scientific">Vitis vinifera</name>
    <name type="common">Grape</name>
    <dbReference type="NCBI Taxonomy" id="29760"/>
    <lineage>
        <taxon>Eukaryota</taxon>
        <taxon>Viridiplantae</taxon>
        <taxon>Streptophyta</taxon>
        <taxon>Embryophyta</taxon>
        <taxon>Tracheophyta</taxon>
        <taxon>Spermatophyta</taxon>
        <taxon>Magnoliopsida</taxon>
        <taxon>eudicotyledons</taxon>
        <taxon>Gunneridae</taxon>
        <taxon>Pentapetalae</taxon>
        <taxon>rosids</taxon>
        <taxon>Vitales</taxon>
        <taxon>Vitaceae</taxon>
        <taxon>Viteae</taxon>
        <taxon>Vitis</taxon>
    </lineage>
</organism>
<dbReference type="PANTHER" id="PTHR33116">
    <property type="entry name" value="REVERSE TRANSCRIPTASE ZINC-BINDING DOMAIN-CONTAINING PROTEIN-RELATED-RELATED"/>
    <property type="match status" value="1"/>
</dbReference>
<evidence type="ECO:0000259" key="1">
    <source>
        <dbReference type="Pfam" id="PF13966"/>
    </source>
</evidence>
<accession>A0A438DVL1</accession>
<proteinExistence type="predicted"/>
<dbReference type="EMBL" id="QGNW01001481">
    <property type="protein sequence ID" value="RVW39517.1"/>
    <property type="molecule type" value="Genomic_DNA"/>
</dbReference>
<protein>
    <submittedName>
        <fullName evidence="2">Putative ribonuclease H protein</fullName>
    </submittedName>
</protein>
<evidence type="ECO:0000313" key="2">
    <source>
        <dbReference type="EMBL" id="RVW39517.1"/>
    </source>
</evidence>
<dbReference type="Proteomes" id="UP000288805">
    <property type="component" value="Unassembled WGS sequence"/>
</dbReference>
<sequence>MGIGGVIRDHSGTVLRAFSSQAGVGLAIEIYLYLGLPLGGNPIACGFWDPVIKRIFRRLDGWQKAYLSFGGRITLLHSCLSHIPSYFLSLFKIPASVAAKVERMQRNFLWSGVGEGKRDHLVSWDAVCKLRVKGGLGIGKIPLRNRALLGKWLWRYLRESTTLWHQVILSIYKTHSNGRDANTLVRWSHRCPWKAIAQVFQDFSKYTRTVYSQVLLYSLVQTLDSSPFFPSKFVWKSQVPFKVKTFVWLVAHKKVNTNDLLQLRRPHKALSPDICKLCMGQGESADHLFLHCSVTLGLWHRLFQLAKMDWIPPKNISDMMFINYKGFGKSKRGLVLWQNACIALIWVVWRERNARIFEDKARNSENLWDSIHFIASFWAFCSAGFKGIPLNVLQLDWLAVCSSNETV</sequence>
<dbReference type="Pfam" id="PF13966">
    <property type="entry name" value="zf-RVT"/>
    <property type="match status" value="1"/>
</dbReference>
<gene>
    <name evidence="2" type="primary">VvCHDh000004_817</name>
    <name evidence="2" type="ORF">CK203_085956</name>
</gene>
<dbReference type="PANTHER" id="PTHR33116:SF78">
    <property type="entry name" value="OS12G0587133 PROTEIN"/>
    <property type="match status" value="1"/>
</dbReference>
<comment type="caution">
    <text evidence="2">The sequence shown here is derived from an EMBL/GenBank/DDBJ whole genome shotgun (WGS) entry which is preliminary data.</text>
</comment>
<evidence type="ECO:0000313" key="3">
    <source>
        <dbReference type="Proteomes" id="UP000288805"/>
    </source>
</evidence>
<reference evidence="2 3" key="1">
    <citation type="journal article" date="2018" name="PLoS Genet.">
        <title>Population sequencing reveals clonal diversity and ancestral inbreeding in the grapevine cultivar Chardonnay.</title>
        <authorList>
            <person name="Roach M.J."/>
            <person name="Johnson D.L."/>
            <person name="Bohlmann J."/>
            <person name="van Vuuren H.J."/>
            <person name="Jones S.J."/>
            <person name="Pretorius I.S."/>
            <person name="Schmidt S.A."/>
            <person name="Borneman A.R."/>
        </authorList>
    </citation>
    <scope>NUCLEOTIDE SEQUENCE [LARGE SCALE GENOMIC DNA]</scope>
    <source>
        <strain evidence="3">cv. Chardonnay</strain>
        <tissue evidence="2">Leaf</tissue>
    </source>
</reference>
<feature type="domain" description="Reverse transcriptase zinc-binding" evidence="1">
    <location>
        <begin position="226"/>
        <end position="299"/>
    </location>
</feature>
<name>A0A438DVL1_VITVI</name>
<dbReference type="AlphaFoldDB" id="A0A438DVL1"/>
<dbReference type="InterPro" id="IPR026960">
    <property type="entry name" value="RVT-Znf"/>
</dbReference>